<protein>
    <submittedName>
        <fullName evidence="5">Flavin-binding monooxygenase</fullName>
    </submittedName>
</protein>
<evidence type="ECO:0000256" key="2">
    <source>
        <dbReference type="ARBA" id="ARBA00022827"/>
    </source>
</evidence>
<dbReference type="AlphaFoldDB" id="A0A8H6YI96"/>
<keyword evidence="5" id="KW-0503">Monooxygenase</keyword>
<organism evidence="5 6">
    <name type="scientific">Mycena sanguinolenta</name>
    <dbReference type="NCBI Taxonomy" id="230812"/>
    <lineage>
        <taxon>Eukaryota</taxon>
        <taxon>Fungi</taxon>
        <taxon>Dikarya</taxon>
        <taxon>Basidiomycota</taxon>
        <taxon>Agaricomycotina</taxon>
        <taxon>Agaricomycetes</taxon>
        <taxon>Agaricomycetidae</taxon>
        <taxon>Agaricales</taxon>
        <taxon>Marasmiineae</taxon>
        <taxon>Mycenaceae</taxon>
        <taxon>Mycena</taxon>
    </lineage>
</organism>
<dbReference type="GO" id="GO:0050661">
    <property type="term" value="F:NADP binding"/>
    <property type="evidence" value="ECO:0007669"/>
    <property type="project" value="InterPro"/>
</dbReference>
<sequence length="622" mass="67848">MTLDPTEIASSWLQSYAAFITSGDVKGTVSCFQDDGYLRDLLVFTWNNRTLHGHEKIKVYLENALAHASITDLKLESRRGLVPEIDGLNAEMVSPVPNTTVSAGFTFGCKVGKGEGYFFLVPTDAGEWKAISVMMQLAEISGHEEWIQEEGAHEGHTLSWTDVNRERRETIEKDPYVLIIGAGHTGLNLAAKFKHLNIPTLVVESNVRVGDNWRKRYPTLYLHIAKIYCELLYHPYPESWPLYLPRDKIADWLEHYAQAEDLVVWTNSRPLPGPTYDRTSGRWTVVIDSGGEHITLHPAHIVVAAGALGAPNIPIMENWDTFDGPIVHCVDYKGGKPFAGKRVVVVGAGNTSADLCQDLSFHGAESVTMVQRSATFVIPIAIVQGRVERWYHGVEINIADILQIAKPIPLLQKVAEQTEASFVEQLKEYYQSLREAGFKLVTDRNLFSLFYSAYGGYFYDVGCVDLIRSGKVKVKQGVEIARLEKNSVIFTDGSTLEADAIVLATSFGSIRDSMRGIFGDSVIDQTSPVWGLDDEGELRGIYRPSGYPGVSIVLGSVDEFGDGQRIQAMALEIKAIQLGLWSQLPNPKKGGGGGGGGGGGNWGGGGGGGGGPPPPGGVKDIK</sequence>
<dbReference type="GO" id="GO:0050660">
    <property type="term" value="F:flavin adenine dinucleotide binding"/>
    <property type="evidence" value="ECO:0007669"/>
    <property type="project" value="InterPro"/>
</dbReference>
<dbReference type="GO" id="GO:0004499">
    <property type="term" value="F:N,N-dimethylaniline monooxygenase activity"/>
    <property type="evidence" value="ECO:0007669"/>
    <property type="project" value="InterPro"/>
</dbReference>
<dbReference type="Pfam" id="PF00743">
    <property type="entry name" value="FMO-like"/>
    <property type="match status" value="1"/>
</dbReference>
<keyword evidence="3" id="KW-0560">Oxidoreductase</keyword>
<dbReference type="SUPFAM" id="SSF54427">
    <property type="entry name" value="NTF2-like"/>
    <property type="match status" value="1"/>
</dbReference>
<dbReference type="InterPro" id="IPR020946">
    <property type="entry name" value="Flavin_mOase-like"/>
</dbReference>
<evidence type="ECO:0000256" key="1">
    <source>
        <dbReference type="ARBA" id="ARBA00022630"/>
    </source>
</evidence>
<comment type="caution">
    <text evidence="5">The sequence shown here is derived from an EMBL/GenBank/DDBJ whole genome shotgun (WGS) entry which is preliminary data.</text>
</comment>
<proteinExistence type="predicted"/>
<keyword evidence="6" id="KW-1185">Reference proteome</keyword>
<accession>A0A8H6YI96</accession>
<keyword evidence="2" id="KW-0274">FAD</keyword>
<dbReference type="OrthoDB" id="74360at2759"/>
<evidence type="ECO:0000313" key="5">
    <source>
        <dbReference type="EMBL" id="KAF7359206.1"/>
    </source>
</evidence>
<reference evidence="5" key="1">
    <citation type="submission" date="2020-05" db="EMBL/GenBank/DDBJ databases">
        <title>Mycena genomes resolve the evolution of fungal bioluminescence.</title>
        <authorList>
            <person name="Tsai I.J."/>
        </authorList>
    </citation>
    <scope>NUCLEOTIDE SEQUENCE</scope>
    <source>
        <strain evidence="5">160909Yilan</strain>
    </source>
</reference>
<dbReference type="Gene3D" id="3.50.50.60">
    <property type="entry name" value="FAD/NAD(P)-binding domain"/>
    <property type="match status" value="1"/>
</dbReference>
<feature type="region of interest" description="Disordered" evidence="4">
    <location>
        <begin position="586"/>
        <end position="622"/>
    </location>
</feature>
<evidence type="ECO:0000256" key="3">
    <source>
        <dbReference type="ARBA" id="ARBA00023002"/>
    </source>
</evidence>
<dbReference type="PANTHER" id="PTHR43539:SF68">
    <property type="entry name" value="FLAVIN-BINDING MONOOXYGENASE-LIKE PROTEIN (AFU_ORTHOLOGUE AFUA_4G09220)"/>
    <property type="match status" value="1"/>
</dbReference>
<dbReference type="Proteomes" id="UP000623467">
    <property type="component" value="Unassembled WGS sequence"/>
</dbReference>
<name>A0A8H6YI96_9AGAR</name>
<feature type="compositionally biased region" description="Gly residues" evidence="4">
    <location>
        <begin position="589"/>
        <end position="610"/>
    </location>
</feature>
<dbReference type="InterPro" id="IPR050982">
    <property type="entry name" value="Auxin_biosynth/cation_transpt"/>
</dbReference>
<dbReference type="EMBL" id="JACAZH010000009">
    <property type="protein sequence ID" value="KAF7359206.1"/>
    <property type="molecule type" value="Genomic_DNA"/>
</dbReference>
<gene>
    <name evidence="5" type="ORF">MSAN_01262600</name>
</gene>
<dbReference type="InterPro" id="IPR036188">
    <property type="entry name" value="FAD/NAD-bd_sf"/>
</dbReference>
<keyword evidence="1" id="KW-0285">Flavoprotein</keyword>
<dbReference type="SUPFAM" id="SSF51905">
    <property type="entry name" value="FAD/NAD(P)-binding domain"/>
    <property type="match status" value="2"/>
</dbReference>
<evidence type="ECO:0000256" key="4">
    <source>
        <dbReference type="SAM" id="MobiDB-lite"/>
    </source>
</evidence>
<evidence type="ECO:0000313" key="6">
    <source>
        <dbReference type="Proteomes" id="UP000623467"/>
    </source>
</evidence>
<dbReference type="InterPro" id="IPR032710">
    <property type="entry name" value="NTF2-like_dom_sf"/>
</dbReference>
<dbReference type="PANTHER" id="PTHR43539">
    <property type="entry name" value="FLAVIN-BINDING MONOOXYGENASE-LIKE PROTEIN (AFU_ORTHOLOGUE AFUA_4G09220)"/>
    <property type="match status" value="1"/>
</dbReference>